<name>A0A448XE30_9PLAT</name>
<evidence type="ECO:0000313" key="3">
    <source>
        <dbReference type="Proteomes" id="UP000784294"/>
    </source>
</evidence>
<protein>
    <submittedName>
        <fullName evidence="2">Uncharacterized protein</fullName>
    </submittedName>
</protein>
<dbReference type="EMBL" id="CAAALY010247594">
    <property type="protein sequence ID" value="VEL34405.1"/>
    <property type="molecule type" value="Genomic_DNA"/>
</dbReference>
<reference evidence="2" key="1">
    <citation type="submission" date="2018-11" db="EMBL/GenBank/DDBJ databases">
        <authorList>
            <consortium name="Pathogen Informatics"/>
        </authorList>
    </citation>
    <scope>NUCLEOTIDE SEQUENCE</scope>
</reference>
<evidence type="ECO:0000256" key="1">
    <source>
        <dbReference type="SAM" id="MobiDB-lite"/>
    </source>
</evidence>
<dbReference type="Proteomes" id="UP000784294">
    <property type="component" value="Unassembled WGS sequence"/>
</dbReference>
<dbReference type="AlphaFoldDB" id="A0A448XE30"/>
<gene>
    <name evidence="2" type="ORF">PXEA_LOCUS27845</name>
</gene>
<comment type="caution">
    <text evidence="2">The sequence shown here is derived from an EMBL/GenBank/DDBJ whole genome shotgun (WGS) entry which is preliminary data.</text>
</comment>
<feature type="region of interest" description="Disordered" evidence="1">
    <location>
        <begin position="283"/>
        <end position="305"/>
    </location>
</feature>
<organism evidence="2 3">
    <name type="scientific">Protopolystoma xenopodis</name>
    <dbReference type="NCBI Taxonomy" id="117903"/>
    <lineage>
        <taxon>Eukaryota</taxon>
        <taxon>Metazoa</taxon>
        <taxon>Spiralia</taxon>
        <taxon>Lophotrochozoa</taxon>
        <taxon>Platyhelminthes</taxon>
        <taxon>Monogenea</taxon>
        <taxon>Polyopisthocotylea</taxon>
        <taxon>Polystomatidea</taxon>
        <taxon>Polystomatidae</taxon>
        <taxon>Protopolystoma</taxon>
    </lineage>
</organism>
<evidence type="ECO:0000313" key="2">
    <source>
        <dbReference type="EMBL" id="VEL34405.1"/>
    </source>
</evidence>
<sequence>MQSSKVPGFRVSAFLGPEFTLTRYIQPISVSDGAKPACVNLSSDSDNSPAIISNEDNHQNKSSAGVSSFQIVESLEPEDAYNAIDPTPTSTASTNLHLNETRTCTVIDSKATKAIVSAKKFPKDGEEEREEMAIRYRELQKWVDNLSFNLLSARREADEERARRLTLEAELLAARTHTPLPPLRVTRNGSDKLYFPDYAANEEVISAIFPPSPSPQVPFSPFLAINESKLTRLINSNSLSDKSFVLSSSSDSYSTLYSLSPEPLTLPKPYSCSFLHQNDADSGTMLDRSPVQEVDQLSSDPLDLG</sequence>
<accession>A0A448XE30</accession>
<keyword evidence="3" id="KW-1185">Reference proteome</keyword>
<proteinExistence type="predicted"/>